<dbReference type="EMBL" id="CAJPVJ010001590">
    <property type="protein sequence ID" value="CAG2164990.1"/>
    <property type="molecule type" value="Genomic_DNA"/>
</dbReference>
<dbReference type="Pfam" id="PF00092">
    <property type="entry name" value="VWA"/>
    <property type="match status" value="1"/>
</dbReference>
<keyword evidence="4" id="KW-1185">Reference proteome</keyword>
<sequence length="201" mass="22051">MALRVVSKTLIVVVLDESGSMSPKLTDTLGGFNQFMTSQRQVPNDQGYVYLVTFNSTVKVLYKGVPLDDIPALTGDNYKPSGYTALYDAIGRGVGVALEDKGAEDRVICVIMTDGEENASKHTTLAQVREVIAECEGKGDWTFVYIGENPEQWSRSTGMSHGSSTRYNHHNSEDNYSSANSAVTRLRTSVQKSIKNIFLPD</sequence>
<dbReference type="GO" id="GO:0032991">
    <property type="term" value="C:protein-containing complex"/>
    <property type="evidence" value="ECO:0007669"/>
    <property type="project" value="UniProtKB-ARBA"/>
</dbReference>
<dbReference type="Proteomes" id="UP000728032">
    <property type="component" value="Unassembled WGS sequence"/>
</dbReference>
<feature type="region of interest" description="Disordered" evidence="1">
    <location>
        <begin position="155"/>
        <end position="182"/>
    </location>
</feature>
<protein>
    <recommendedName>
        <fullName evidence="2">VWFA domain-containing protein</fullName>
    </recommendedName>
</protein>
<evidence type="ECO:0000259" key="2">
    <source>
        <dbReference type="SMART" id="SM00327"/>
    </source>
</evidence>
<dbReference type="InterPro" id="IPR002035">
    <property type="entry name" value="VWF_A"/>
</dbReference>
<proteinExistence type="predicted"/>
<dbReference type="Gene3D" id="3.40.50.410">
    <property type="entry name" value="von Willebrand factor, type A domain"/>
    <property type="match status" value="1"/>
</dbReference>
<evidence type="ECO:0000313" key="3">
    <source>
        <dbReference type="EMBL" id="CAD7644197.1"/>
    </source>
</evidence>
<dbReference type="OrthoDB" id="6495157at2759"/>
<dbReference type="SMART" id="SM00327">
    <property type="entry name" value="VWA"/>
    <property type="match status" value="1"/>
</dbReference>
<evidence type="ECO:0000256" key="1">
    <source>
        <dbReference type="SAM" id="MobiDB-lite"/>
    </source>
</evidence>
<name>A0A7R9LPJ5_9ACAR</name>
<dbReference type="EMBL" id="OC916415">
    <property type="protein sequence ID" value="CAD7644197.1"/>
    <property type="molecule type" value="Genomic_DNA"/>
</dbReference>
<feature type="domain" description="VWFA" evidence="2">
    <location>
        <begin position="8"/>
        <end position="188"/>
    </location>
</feature>
<gene>
    <name evidence="3" type="ORF">ONB1V03_LOCUS4536</name>
</gene>
<organism evidence="3">
    <name type="scientific">Oppiella nova</name>
    <dbReference type="NCBI Taxonomy" id="334625"/>
    <lineage>
        <taxon>Eukaryota</taxon>
        <taxon>Metazoa</taxon>
        <taxon>Ecdysozoa</taxon>
        <taxon>Arthropoda</taxon>
        <taxon>Chelicerata</taxon>
        <taxon>Arachnida</taxon>
        <taxon>Acari</taxon>
        <taxon>Acariformes</taxon>
        <taxon>Sarcoptiformes</taxon>
        <taxon>Oribatida</taxon>
        <taxon>Brachypylina</taxon>
        <taxon>Oppioidea</taxon>
        <taxon>Oppiidae</taxon>
        <taxon>Oppiella</taxon>
    </lineage>
</organism>
<dbReference type="SUPFAM" id="SSF53300">
    <property type="entry name" value="vWA-like"/>
    <property type="match status" value="1"/>
</dbReference>
<dbReference type="AlphaFoldDB" id="A0A7R9LPJ5"/>
<accession>A0A7R9LPJ5</accession>
<reference evidence="3" key="1">
    <citation type="submission" date="2020-11" db="EMBL/GenBank/DDBJ databases">
        <authorList>
            <person name="Tran Van P."/>
        </authorList>
    </citation>
    <scope>NUCLEOTIDE SEQUENCE</scope>
</reference>
<evidence type="ECO:0000313" key="4">
    <source>
        <dbReference type="Proteomes" id="UP000728032"/>
    </source>
</evidence>
<dbReference type="CDD" id="cd00198">
    <property type="entry name" value="vWFA"/>
    <property type="match status" value="1"/>
</dbReference>
<feature type="compositionally biased region" description="Polar residues" evidence="1">
    <location>
        <begin position="155"/>
        <end position="166"/>
    </location>
</feature>
<dbReference type="InterPro" id="IPR036465">
    <property type="entry name" value="vWFA_dom_sf"/>
</dbReference>